<feature type="domain" description="AMP-binding enzyme C-terminal" evidence="6">
    <location>
        <begin position="459"/>
        <end position="537"/>
    </location>
</feature>
<dbReference type="EMBL" id="CP019698">
    <property type="protein sequence ID" value="AQS58069.1"/>
    <property type="molecule type" value="Genomic_DNA"/>
</dbReference>
<gene>
    <name evidence="7" type="ORF">B0537_02535</name>
</gene>
<dbReference type="GO" id="GO:0015645">
    <property type="term" value="F:fatty acid ligase activity"/>
    <property type="evidence" value="ECO:0007669"/>
    <property type="project" value="TreeGrafter"/>
</dbReference>
<dbReference type="RefSeq" id="WP_077713029.1">
    <property type="nucleotide sequence ID" value="NZ_CP019698.1"/>
</dbReference>
<dbReference type="Pfam" id="PF00501">
    <property type="entry name" value="AMP-binding"/>
    <property type="match status" value="1"/>
</dbReference>
<dbReference type="Proteomes" id="UP000189464">
    <property type="component" value="Chromosome"/>
</dbReference>
<dbReference type="InterPro" id="IPR020845">
    <property type="entry name" value="AMP-binding_CS"/>
</dbReference>
<proteinExistence type="inferred from homology"/>
<sequence length="552" mass="62987">MELIKNYLPRTEFASYEDFKENFRIQVPDDFDFARDIVDRWAAQEPDKTALVYCNDEGFARKFSFAELSQLSKRAAAYFISLGIKPGDRILTLLRRRYEYWICAVAMARIGAVVVPASIQLTEKDIIYRVDSAKAKLVIALNDPFVLEQVKNLREKCPSLLDILIVGDQPQEQYRGFNQEYIEYDEWNHYSGCANSDEMIIYFTSGTTGYPKMAIHNRTYPLGHILTAKYMQCVQNNGLHLTQSDSGWAKFGWGNIYGQWICGSAILAYDPVRFNPRNLLQALERYKPTSLCIPPTMYRFLLREGLEKKHVESVQWFSTAGEPLSGEVNKEFHRITGHYIHEGYGQSEGTPITCGFPWLPVRPSSMGKPSPLYQVALIRPDGTLCEQGEEGEVVIFTNGQNQLGLLTAYYASGEMINPVQNGIYHTGDIAYEDKDGYYWYVGRNDDMIKCSGYRIGPFEVESVLNTHPAVRESAIIGHPDEIRGQIVCAVILLNQGYTPSDELTKELQDYVKQNTAPYKYPRKIVYLPDFPKTTSGKIMRRKLRDIIISQVV</sequence>
<dbReference type="KEGG" id="dfg:B0537_02535"/>
<dbReference type="InterPro" id="IPR045851">
    <property type="entry name" value="AMP-bd_C_sf"/>
</dbReference>
<dbReference type="GO" id="GO:0006633">
    <property type="term" value="P:fatty acid biosynthetic process"/>
    <property type="evidence" value="ECO:0007669"/>
    <property type="project" value="TreeGrafter"/>
</dbReference>
<dbReference type="Gene3D" id="3.30.300.30">
    <property type="match status" value="1"/>
</dbReference>
<keyword evidence="4" id="KW-0067">ATP-binding</keyword>
<dbReference type="STRING" id="1833852.B0537_02535"/>
<keyword evidence="3" id="KW-0547">Nucleotide-binding</keyword>
<evidence type="ECO:0000313" key="8">
    <source>
        <dbReference type="Proteomes" id="UP000189464"/>
    </source>
</evidence>
<protein>
    <submittedName>
        <fullName evidence="7">Acetyl-CoA synthetase</fullName>
    </submittedName>
</protein>
<dbReference type="GO" id="GO:0006637">
    <property type="term" value="P:acyl-CoA metabolic process"/>
    <property type="evidence" value="ECO:0007669"/>
    <property type="project" value="TreeGrafter"/>
</dbReference>
<keyword evidence="8" id="KW-1185">Reference proteome</keyword>
<feature type="domain" description="AMP-dependent synthetase/ligase" evidence="5">
    <location>
        <begin position="39"/>
        <end position="395"/>
    </location>
</feature>
<evidence type="ECO:0000256" key="1">
    <source>
        <dbReference type="ARBA" id="ARBA00006432"/>
    </source>
</evidence>
<dbReference type="PANTHER" id="PTHR43605">
    <property type="entry name" value="ACYL-COENZYME A SYNTHETASE"/>
    <property type="match status" value="1"/>
</dbReference>
<dbReference type="InterPro" id="IPR025110">
    <property type="entry name" value="AMP-bd_C"/>
</dbReference>
<dbReference type="InterPro" id="IPR042099">
    <property type="entry name" value="ANL_N_sf"/>
</dbReference>
<dbReference type="FunFam" id="3.30.300.30:FF:000005">
    <property type="entry name" value="Acyl-coenzyme A synthetase ACSM5, mitochondrial"/>
    <property type="match status" value="1"/>
</dbReference>
<accession>A0A1S6ITG2</accession>
<evidence type="ECO:0000256" key="4">
    <source>
        <dbReference type="ARBA" id="ARBA00022840"/>
    </source>
</evidence>
<dbReference type="Pfam" id="PF13193">
    <property type="entry name" value="AMP-binding_C"/>
    <property type="match status" value="1"/>
</dbReference>
<reference evidence="7 8" key="1">
    <citation type="journal article" date="2016" name="Int. J. Syst. Evol. Microbiol.">
        <title>Desulfotomaculum ferrireducens sp. nov., a moderately thermophilic sulfate-reducing and dissimilatory Fe(III)-reducing bacterium isolated from compost.</title>
        <authorList>
            <person name="Yang G."/>
            <person name="Guo J."/>
            <person name="Zhuang L."/>
            <person name="Yuan Y."/>
            <person name="Zhou S."/>
        </authorList>
    </citation>
    <scope>NUCLEOTIDE SEQUENCE [LARGE SCALE GENOMIC DNA]</scope>
    <source>
        <strain evidence="7 8">GSS09</strain>
    </source>
</reference>
<evidence type="ECO:0000313" key="7">
    <source>
        <dbReference type="EMBL" id="AQS58069.1"/>
    </source>
</evidence>
<evidence type="ECO:0000256" key="2">
    <source>
        <dbReference type="ARBA" id="ARBA00022598"/>
    </source>
</evidence>
<dbReference type="OrthoDB" id="9778383at2"/>
<name>A0A1S6ITG2_9FIRM</name>
<organism evidence="7 8">
    <name type="scientific">Desulforamulus ferrireducens</name>
    <dbReference type="NCBI Taxonomy" id="1833852"/>
    <lineage>
        <taxon>Bacteria</taxon>
        <taxon>Bacillati</taxon>
        <taxon>Bacillota</taxon>
        <taxon>Clostridia</taxon>
        <taxon>Eubacteriales</taxon>
        <taxon>Peptococcaceae</taxon>
        <taxon>Desulforamulus</taxon>
    </lineage>
</organism>
<evidence type="ECO:0000256" key="3">
    <source>
        <dbReference type="ARBA" id="ARBA00022741"/>
    </source>
</evidence>
<dbReference type="GO" id="GO:0016405">
    <property type="term" value="F:CoA-ligase activity"/>
    <property type="evidence" value="ECO:0007669"/>
    <property type="project" value="UniProtKB-ARBA"/>
</dbReference>
<dbReference type="SUPFAM" id="SSF56801">
    <property type="entry name" value="Acetyl-CoA synthetase-like"/>
    <property type="match status" value="1"/>
</dbReference>
<dbReference type="InterPro" id="IPR000873">
    <property type="entry name" value="AMP-dep_synth/lig_dom"/>
</dbReference>
<dbReference type="GO" id="GO:0004321">
    <property type="term" value="F:fatty-acyl-CoA synthase activity"/>
    <property type="evidence" value="ECO:0007669"/>
    <property type="project" value="TreeGrafter"/>
</dbReference>
<dbReference type="AlphaFoldDB" id="A0A1S6ITG2"/>
<dbReference type="InterPro" id="IPR051087">
    <property type="entry name" value="Mitochondrial_ACSM"/>
</dbReference>
<dbReference type="PROSITE" id="PS00455">
    <property type="entry name" value="AMP_BINDING"/>
    <property type="match status" value="1"/>
</dbReference>
<evidence type="ECO:0000259" key="6">
    <source>
        <dbReference type="Pfam" id="PF13193"/>
    </source>
</evidence>
<keyword evidence="2" id="KW-0436">Ligase</keyword>
<dbReference type="Gene3D" id="3.40.50.12780">
    <property type="entry name" value="N-terminal domain of ligase-like"/>
    <property type="match status" value="1"/>
</dbReference>
<evidence type="ECO:0000259" key="5">
    <source>
        <dbReference type="Pfam" id="PF00501"/>
    </source>
</evidence>
<dbReference type="PANTHER" id="PTHR43605:SF10">
    <property type="entry name" value="ACYL-COA SYNTHETASE MEDIUM CHAIN FAMILY MEMBER 3"/>
    <property type="match status" value="1"/>
</dbReference>
<comment type="similarity">
    <text evidence="1">Belongs to the ATP-dependent AMP-binding enzyme family.</text>
</comment>
<dbReference type="GO" id="GO:0005524">
    <property type="term" value="F:ATP binding"/>
    <property type="evidence" value="ECO:0007669"/>
    <property type="project" value="UniProtKB-KW"/>
</dbReference>